<feature type="domain" description="FAD-binding FR-type" evidence="1">
    <location>
        <begin position="1"/>
        <end position="98"/>
    </location>
</feature>
<dbReference type="InterPro" id="IPR017938">
    <property type="entry name" value="Riboflavin_synthase-like_b-brl"/>
</dbReference>
<dbReference type="InterPro" id="IPR039261">
    <property type="entry name" value="FNR_nucleotide-bd"/>
</dbReference>
<dbReference type="Gene3D" id="2.40.30.10">
    <property type="entry name" value="Translation factors"/>
    <property type="match status" value="1"/>
</dbReference>
<proteinExistence type="predicted"/>
<dbReference type="CDD" id="cd00322">
    <property type="entry name" value="FNR_like"/>
    <property type="match status" value="1"/>
</dbReference>
<dbReference type="EMBL" id="CP058579">
    <property type="protein sequence ID" value="QLG63554.1"/>
    <property type="molecule type" value="Genomic_DNA"/>
</dbReference>
<dbReference type="GeneID" id="56039432"/>
<reference evidence="2 3" key="1">
    <citation type="submission" date="2020-06" db="EMBL/GenBank/DDBJ databases">
        <title>NJ-3-1, isolated from saline soil.</title>
        <authorList>
            <person name="Cui H.L."/>
            <person name="Shi X."/>
        </authorList>
    </citation>
    <scope>NUCLEOTIDE SEQUENCE [LARGE SCALE GENOMIC DNA]</scope>
    <source>
        <strain evidence="2 3">NJ-3-1</strain>
    </source>
</reference>
<evidence type="ECO:0000313" key="3">
    <source>
        <dbReference type="Proteomes" id="UP000509626"/>
    </source>
</evidence>
<evidence type="ECO:0000259" key="1">
    <source>
        <dbReference type="PROSITE" id="PS51384"/>
    </source>
</evidence>
<dbReference type="InterPro" id="IPR017927">
    <property type="entry name" value="FAD-bd_FR_type"/>
</dbReference>
<dbReference type="RefSeq" id="WP_179270138.1">
    <property type="nucleotide sequence ID" value="NZ_CP058579.1"/>
</dbReference>
<dbReference type="GO" id="GO:0016491">
    <property type="term" value="F:oxidoreductase activity"/>
    <property type="evidence" value="ECO:0007669"/>
    <property type="project" value="InterPro"/>
</dbReference>
<gene>
    <name evidence="2" type="ORF">HUG12_18195</name>
</gene>
<dbReference type="PANTHER" id="PTHR47354:SF5">
    <property type="entry name" value="PROTEIN RFBI"/>
    <property type="match status" value="1"/>
</dbReference>
<sequence length="209" mass="21564">MDATITVRSVEDVGPDTVAVVFDAPSEFDAKPGQFARLTAEVDGEPESRFYTVSSPDTEGTFETTVGLDGGDFSAKLASLESGDTVELSGPFGDDYYEGEPRALVLAGGPGIGPAVAIAEAALDAGNEAAVVYRDDDPAHTERLDAIRERGASVVVTDDGIEDAVADAVTGVEGERAFVYGFSEFVDEASEALVAAGVDVADAKVESFG</sequence>
<protein>
    <submittedName>
        <fullName evidence="2">FAD-dependent oxidoreductase</fullName>
    </submittedName>
</protein>
<dbReference type="InterPro" id="IPR008333">
    <property type="entry name" value="Cbr1-like_FAD-bd_dom"/>
</dbReference>
<name>A0A7D5LCT5_9EURY</name>
<dbReference type="SUPFAM" id="SSF52343">
    <property type="entry name" value="Ferredoxin reductase-like, C-terminal NADP-linked domain"/>
    <property type="match status" value="1"/>
</dbReference>
<dbReference type="SUPFAM" id="SSF63380">
    <property type="entry name" value="Riboflavin synthase domain-like"/>
    <property type="match status" value="1"/>
</dbReference>
<dbReference type="Proteomes" id="UP000509626">
    <property type="component" value="Chromosome"/>
</dbReference>
<dbReference type="InterPro" id="IPR050415">
    <property type="entry name" value="MRET"/>
</dbReference>
<dbReference type="AlphaFoldDB" id="A0A7D5LCT5"/>
<dbReference type="PANTHER" id="PTHR47354">
    <property type="entry name" value="NADH OXIDOREDUCTASE HCR"/>
    <property type="match status" value="1"/>
</dbReference>
<accession>A0A7D5LCT5</accession>
<keyword evidence="3" id="KW-1185">Reference proteome</keyword>
<dbReference type="OrthoDB" id="35401at2157"/>
<dbReference type="PROSITE" id="PS51384">
    <property type="entry name" value="FAD_FR"/>
    <property type="match status" value="1"/>
</dbReference>
<dbReference type="KEGG" id="halu:HUG12_18195"/>
<evidence type="ECO:0000313" key="2">
    <source>
        <dbReference type="EMBL" id="QLG63554.1"/>
    </source>
</evidence>
<organism evidence="2 3">
    <name type="scientific">Halorarum salinum</name>
    <dbReference type="NCBI Taxonomy" id="2743089"/>
    <lineage>
        <taxon>Archaea</taxon>
        <taxon>Methanobacteriati</taxon>
        <taxon>Methanobacteriota</taxon>
        <taxon>Stenosarchaea group</taxon>
        <taxon>Halobacteria</taxon>
        <taxon>Halobacteriales</taxon>
        <taxon>Haloferacaceae</taxon>
        <taxon>Halorarum</taxon>
    </lineage>
</organism>
<dbReference type="Pfam" id="PF00970">
    <property type="entry name" value="FAD_binding_6"/>
    <property type="match status" value="1"/>
</dbReference>